<proteinExistence type="predicted"/>
<organism evidence="6 7">
    <name type="scientific">Taibaiella chishuiensis</name>
    <dbReference type="NCBI Taxonomy" id="1434707"/>
    <lineage>
        <taxon>Bacteria</taxon>
        <taxon>Pseudomonadati</taxon>
        <taxon>Bacteroidota</taxon>
        <taxon>Chitinophagia</taxon>
        <taxon>Chitinophagales</taxon>
        <taxon>Chitinophagaceae</taxon>
        <taxon>Taibaiella</taxon>
    </lineage>
</organism>
<dbReference type="AlphaFoldDB" id="A0A2P8D4A5"/>
<dbReference type="SUPFAM" id="SSF46785">
    <property type="entry name" value="Winged helix' DNA-binding domain"/>
    <property type="match status" value="1"/>
</dbReference>
<evidence type="ECO:0000313" key="7">
    <source>
        <dbReference type="Proteomes" id="UP000240572"/>
    </source>
</evidence>
<dbReference type="Pfam" id="PF21212">
    <property type="entry name" value="Dimerisation2-like_dom"/>
    <property type="match status" value="1"/>
</dbReference>
<protein>
    <submittedName>
        <fullName evidence="6">Ubiquinone/menaquinone biosynthesis C-methylase UbiE</fullName>
    </submittedName>
</protein>
<dbReference type="PANTHER" id="PTHR43712:SF2">
    <property type="entry name" value="O-METHYLTRANSFERASE CICE"/>
    <property type="match status" value="1"/>
</dbReference>
<dbReference type="InterPro" id="IPR001077">
    <property type="entry name" value="COMT_C"/>
</dbReference>
<dbReference type="RefSeq" id="WP_106523119.1">
    <property type="nucleotide sequence ID" value="NZ_PYGD01000004.1"/>
</dbReference>
<dbReference type="OrthoDB" id="9805418at2"/>
<name>A0A2P8D4A5_9BACT</name>
<keyword evidence="3" id="KW-0949">S-adenosyl-L-methionine</keyword>
<dbReference type="Gene3D" id="1.20.58.1390">
    <property type="match status" value="1"/>
</dbReference>
<keyword evidence="7" id="KW-1185">Reference proteome</keyword>
<dbReference type="PROSITE" id="PS51683">
    <property type="entry name" value="SAM_OMT_II"/>
    <property type="match status" value="1"/>
</dbReference>
<reference evidence="6 7" key="1">
    <citation type="submission" date="2018-03" db="EMBL/GenBank/DDBJ databases">
        <title>Genomic Encyclopedia of Type Strains, Phase III (KMG-III): the genomes of soil and plant-associated and newly described type strains.</title>
        <authorList>
            <person name="Whitman W."/>
        </authorList>
    </citation>
    <scope>NUCLEOTIDE SEQUENCE [LARGE SCALE GENOMIC DNA]</scope>
    <source>
        <strain evidence="6 7">CGMCC 1.12700</strain>
    </source>
</reference>
<dbReference type="GO" id="GO:0032259">
    <property type="term" value="P:methylation"/>
    <property type="evidence" value="ECO:0007669"/>
    <property type="project" value="UniProtKB-KW"/>
</dbReference>
<evidence type="ECO:0000259" key="5">
    <source>
        <dbReference type="Pfam" id="PF21212"/>
    </source>
</evidence>
<feature type="domain" description="O-methyltransferase C-terminal" evidence="4">
    <location>
        <begin position="189"/>
        <end position="342"/>
    </location>
</feature>
<dbReference type="InterPro" id="IPR036390">
    <property type="entry name" value="WH_DNA-bd_sf"/>
</dbReference>
<dbReference type="Gene3D" id="3.40.50.150">
    <property type="entry name" value="Vaccinia Virus protein VP39"/>
    <property type="match status" value="1"/>
</dbReference>
<evidence type="ECO:0000259" key="4">
    <source>
        <dbReference type="Pfam" id="PF00891"/>
    </source>
</evidence>
<dbReference type="InterPro" id="IPR036388">
    <property type="entry name" value="WH-like_DNA-bd_sf"/>
</dbReference>
<dbReference type="InterPro" id="IPR049480">
    <property type="entry name" value="BVU_1015-like_N"/>
</dbReference>
<dbReference type="PANTHER" id="PTHR43712">
    <property type="entry name" value="PUTATIVE (AFU_ORTHOLOGUE AFUA_4G14580)-RELATED"/>
    <property type="match status" value="1"/>
</dbReference>
<dbReference type="GO" id="GO:0008171">
    <property type="term" value="F:O-methyltransferase activity"/>
    <property type="evidence" value="ECO:0007669"/>
    <property type="project" value="InterPro"/>
</dbReference>
<comment type="caution">
    <text evidence="6">The sequence shown here is derived from an EMBL/GenBank/DDBJ whole genome shotgun (WGS) entry which is preliminary data.</text>
</comment>
<sequence>MTNTSTVLKPLFEEDNVRALEAIDRAQMIAFAPYVWEASRLLRDKGILHVVEAARGGISIADVAGKVNMSHYGVRILLEAGLGIGLVYRREGLYFLAKTGHILLNHDMTRVNFDFMRDVCYKGSGALETSIENEKPEGLKSLGDWGTLYEGLSVFPSPAKESWLAFDHYYSDNAFPEALPLVFEIPPARMLDIGGNTGKWTLQCLQYNPDVQMGIVDLPGQLKMAARNIDAAGFTGRVSYHEHNVLNPELELPAGYDTIWMSQFLDCFADKEIVAILEKCHRVSDENTRIFINETFWDRQRFPTSAFALQMTSLYFTTMANGNSQMYDSAVFYDLVDKAGFRIVRQHDLIGLSHTIIELRKK</sequence>
<dbReference type="InterPro" id="IPR016461">
    <property type="entry name" value="COMT-like"/>
</dbReference>
<evidence type="ECO:0000313" key="6">
    <source>
        <dbReference type="EMBL" id="PSK92047.1"/>
    </source>
</evidence>
<evidence type="ECO:0000256" key="1">
    <source>
        <dbReference type="ARBA" id="ARBA00022603"/>
    </source>
</evidence>
<dbReference type="SUPFAM" id="SSF53335">
    <property type="entry name" value="S-adenosyl-L-methionine-dependent methyltransferases"/>
    <property type="match status" value="1"/>
</dbReference>
<evidence type="ECO:0000256" key="2">
    <source>
        <dbReference type="ARBA" id="ARBA00022679"/>
    </source>
</evidence>
<dbReference type="InterPro" id="IPR029063">
    <property type="entry name" value="SAM-dependent_MTases_sf"/>
</dbReference>
<dbReference type="EMBL" id="PYGD01000004">
    <property type="protein sequence ID" value="PSK92047.1"/>
    <property type="molecule type" value="Genomic_DNA"/>
</dbReference>
<dbReference type="Proteomes" id="UP000240572">
    <property type="component" value="Unassembled WGS sequence"/>
</dbReference>
<dbReference type="Gene3D" id="1.10.10.10">
    <property type="entry name" value="Winged helix-like DNA-binding domain superfamily/Winged helix DNA-binding domain"/>
    <property type="match status" value="1"/>
</dbReference>
<accession>A0A2P8D4A5</accession>
<evidence type="ECO:0000256" key="3">
    <source>
        <dbReference type="ARBA" id="ARBA00022691"/>
    </source>
</evidence>
<dbReference type="CDD" id="cd02440">
    <property type="entry name" value="AdoMet_MTases"/>
    <property type="match status" value="1"/>
</dbReference>
<dbReference type="Pfam" id="PF00891">
    <property type="entry name" value="Methyltransf_2"/>
    <property type="match status" value="1"/>
</dbReference>
<feature type="domain" description="BVU-1015-like N-terminal dimerisation-like" evidence="5">
    <location>
        <begin position="25"/>
        <end position="91"/>
    </location>
</feature>
<keyword evidence="1 6" id="KW-0489">Methyltransferase</keyword>
<keyword evidence="2" id="KW-0808">Transferase</keyword>
<gene>
    <name evidence="6" type="ORF">B0I18_104144</name>
</gene>
<keyword evidence="6" id="KW-0830">Ubiquinone</keyword>